<dbReference type="SUPFAM" id="SSF46689">
    <property type="entry name" value="Homeodomain-like"/>
    <property type="match status" value="1"/>
</dbReference>
<evidence type="ECO:0000259" key="3">
    <source>
        <dbReference type="PROSITE" id="PS51253"/>
    </source>
</evidence>
<dbReference type="GO" id="GO:0003677">
    <property type="term" value="F:DNA binding"/>
    <property type="evidence" value="ECO:0007669"/>
    <property type="project" value="UniProtKB-KW"/>
</dbReference>
<dbReference type="Pfam" id="PF05225">
    <property type="entry name" value="HTH_psq"/>
    <property type="match status" value="1"/>
</dbReference>
<dbReference type="InterPro" id="IPR007889">
    <property type="entry name" value="HTH_Psq"/>
</dbReference>
<dbReference type="Proteomes" id="UP001148786">
    <property type="component" value="Unassembled WGS sequence"/>
</dbReference>
<evidence type="ECO:0000313" key="4">
    <source>
        <dbReference type="EMBL" id="KAJ3510026.1"/>
    </source>
</evidence>
<dbReference type="InterPro" id="IPR006600">
    <property type="entry name" value="HTH_CenpB_DNA-bd_dom"/>
</dbReference>
<comment type="caution">
    <text evidence="4">The sequence shown here is derived from an EMBL/GenBank/DDBJ whole genome shotgun (WGS) entry which is preliminary data.</text>
</comment>
<dbReference type="InterPro" id="IPR009057">
    <property type="entry name" value="Homeodomain-like_sf"/>
</dbReference>
<keyword evidence="2" id="KW-0539">Nucleus</keyword>
<dbReference type="AlphaFoldDB" id="A0A9W8MU45"/>
<feature type="domain" description="HTH CENPB-type" evidence="3">
    <location>
        <begin position="74"/>
        <end position="139"/>
    </location>
</feature>
<name>A0A9W8MU45_9AGAR</name>
<dbReference type="PROSITE" id="PS51253">
    <property type="entry name" value="HTH_CENPB"/>
    <property type="match status" value="1"/>
</dbReference>
<protein>
    <recommendedName>
        <fullName evidence="3">HTH CENPB-type domain-containing protein</fullName>
    </recommendedName>
</protein>
<gene>
    <name evidence="4" type="ORF">NLJ89_g4908</name>
</gene>
<evidence type="ECO:0000256" key="1">
    <source>
        <dbReference type="ARBA" id="ARBA00023125"/>
    </source>
</evidence>
<reference evidence="4" key="1">
    <citation type="submission" date="2022-07" db="EMBL/GenBank/DDBJ databases">
        <title>Genome Sequence of Agrocybe chaxingu.</title>
        <authorList>
            <person name="Buettner E."/>
        </authorList>
    </citation>
    <scope>NUCLEOTIDE SEQUENCE</scope>
    <source>
        <strain evidence="4">MP-N11</strain>
    </source>
</reference>
<accession>A0A9W8MU45</accession>
<dbReference type="OrthoDB" id="3265672at2759"/>
<organism evidence="4 5">
    <name type="scientific">Agrocybe chaxingu</name>
    <dbReference type="NCBI Taxonomy" id="84603"/>
    <lineage>
        <taxon>Eukaryota</taxon>
        <taxon>Fungi</taxon>
        <taxon>Dikarya</taxon>
        <taxon>Basidiomycota</taxon>
        <taxon>Agaricomycotina</taxon>
        <taxon>Agaricomycetes</taxon>
        <taxon>Agaricomycetidae</taxon>
        <taxon>Agaricales</taxon>
        <taxon>Agaricineae</taxon>
        <taxon>Strophariaceae</taxon>
        <taxon>Agrocybe</taxon>
    </lineage>
</organism>
<proteinExistence type="predicted"/>
<keyword evidence="1" id="KW-0238">DNA-binding</keyword>
<sequence>MPAKKTQPTVQVDAQDLESKTTEQRLQMAIDAINRNGFYKNSNPILSFREAAIIFNVGKTTLTARFKGRTTRVEAHEKEKKLSTACEEALVEWVKSMGRRNVPLHPSAVAEHACVISGVDIGETWIRRFRACHPDLKAKWTTGMEKCRAGAVNENEVTNFYDEYNQLVKDYNIKPENIYNMDEKGCQLGIGASVKALIDKKQKDCQMIEDGNRELITVIECVCADGTAIPPSVVFRGKRRDLEWGRDNPCGAR</sequence>
<evidence type="ECO:0000256" key="2">
    <source>
        <dbReference type="ARBA" id="ARBA00023242"/>
    </source>
</evidence>
<dbReference type="EMBL" id="JANKHO010000430">
    <property type="protein sequence ID" value="KAJ3510026.1"/>
    <property type="molecule type" value="Genomic_DNA"/>
</dbReference>
<keyword evidence="5" id="KW-1185">Reference proteome</keyword>
<evidence type="ECO:0000313" key="5">
    <source>
        <dbReference type="Proteomes" id="UP001148786"/>
    </source>
</evidence>